<dbReference type="PANTHER" id="PTHR30237:SF2">
    <property type="entry name" value="MUREIN TETRAPEPTIDE CARBOXYPEPTIDASE"/>
    <property type="match status" value="1"/>
</dbReference>
<dbReference type="InterPro" id="IPR027461">
    <property type="entry name" value="Carboxypeptidase_A_C_sf"/>
</dbReference>
<dbReference type="RefSeq" id="WP_240829031.1">
    <property type="nucleotide sequence ID" value="NZ_JAKWBL010000001.1"/>
</dbReference>
<dbReference type="SUPFAM" id="SSF141986">
    <property type="entry name" value="LD-carboxypeptidase A C-terminal domain-like"/>
    <property type="match status" value="1"/>
</dbReference>
<keyword evidence="2" id="KW-0645">Protease</keyword>
<evidence type="ECO:0000259" key="4">
    <source>
        <dbReference type="Pfam" id="PF17676"/>
    </source>
</evidence>
<sequence length="170" mass="18853">MAAAFNDAGYINRYVISLKDALEGKWAKYTCEGHDLNRTGEAVGELVGGNLALVVHGIGTPSEIKTKGRILFIEDIGEQKYAIDRMIYQLKRSGKLNKLAGLIVGGFTDTRDTERPFGATVQEIIYDAVKEFKYPVCFNFPVSHDKENYALKIGVGYKLKVATKKVTLDE</sequence>
<evidence type="ECO:0000256" key="2">
    <source>
        <dbReference type="ARBA" id="ARBA00022670"/>
    </source>
</evidence>
<feature type="domain" description="LD-carboxypeptidase C-terminal" evidence="4">
    <location>
        <begin position="44"/>
        <end position="158"/>
    </location>
</feature>
<evidence type="ECO:0000256" key="1">
    <source>
        <dbReference type="ARBA" id="ARBA00022645"/>
    </source>
</evidence>
<dbReference type="EMBL" id="JAKWBL010000001">
    <property type="protein sequence ID" value="MCH5596566.1"/>
    <property type="molecule type" value="Genomic_DNA"/>
</dbReference>
<keyword evidence="6" id="KW-1185">Reference proteome</keyword>
<organism evidence="5 6">
    <name type="scientific">Niabella ginsengisoli</name>
    <dbReference type="NCBI Taxonomy" id="522298"/>
    <lineage>
        <taxon>Bacteria</taxon>
        <taxon>Pseudomonadati</taxon>
        <taxon>Bacteroidota</taxon>
        <taxon>Chitinophagia</taxon>
        <taxon>Chitinophagales</taxon>
        <taxon>Chitinophagaceae</taxon>
        <taxon>Niabella</taxon>
    </lineage>
</organism>
<gene>
    <name evidence="5" type="ORF">MKP09_00790</name>
</gene>
<evidence type="ECO:0000256" key="3">
    <source>
        <dbReference type="ARBA" id="ARBA00022825"/>
    </source>
</evidence>
<dbReference type="InterPro" id="IPR040921">
    <property type="entry name" value="Peptidase_S66C"/>
</dbReference>
<name>A0ABS9SDY4_9BACT</name>
<reference evidence="5 6" key="1">
    <citation type="submission" date="2022-02" db="EMBL/GenBank/DDBJ databases">
        <authorList>
            <person name="Min J."/>
        </authorList>
    </citation>
    <scope>NUCLEOTIDE SEQUENCE [LARGE SCALE GENOMIC DNA]</scope>
    <source>
        <strain evidence="5 6">GR10-1</strain>
    </source>
</reference>
<dbReference type="InterPro" id="IPR003507">
    <property type="entry name" value="S66_fam"/>
</dbReference>
<evidence type="ECO:0000313" key="6">
    <source>
        <dbReference type="Proteomes" id="UP001202248"/>
    </source>
</evidence>
<dbReference type="Pfam" id="PF17676">
    <property type="entry name" value="Peptidase_S66C"/>
    <property type="match status" value="1"/>
</dbReference>
<keyword evidence="1" id="KW-0121">Carboxypeptidase</keyword>
<dbReference type="Proteomes" id="UP001202248">
    <property type="component" value="Unassembled WGS sequence"/>
</dbReference>
<evidence type="ECO:0000313" key="5">
    <source>
        <dbReference type="EMBL" id="MCH5596566.1"/>
    </source>
</evidence>
<accession>A0ABS9SDY4</accession>
<protein>
    <recommendedName>
        <fullName evidence="4">LD-carboxypeptidase C-terminal domain-containing protein</fullName>
    </recommendedName>
</protein>
<keyword evidence="3" id="KW-0720">Serine protease</keyword>
<dbReference type="PANTHER" id="PTHR30237">
    <property type="entry name" value="MURAMOYLTETRAPEPTIDE CARBOXYPEPTIDASE"/>
    <property type="match status" value="1"/>
</dbReference>
<keyword evidence="3" id="KW-0378">Hydrolase</keyword>
<dbReference type="Gene3D" id="3.50.30.60">
    <property type="entry name" value="LD-carboxypeptidase A C-terminal domain-like"/>
    <property type="match status" value="1"/>
</dbReference>
<comment type="caution">
    <text evidence="5">The sequence shown here is derived from an EMBL/GenBank/DDBJ whole genome shotgun (WGS) entry which is preliminary data.</text>
</comment>
<proteinExistence type="predicted"/>